<feature type="transmembrane region" description="Helical" evidence="7">
    <location>
        <begin position="220"/>
        <end position="246"/>
    </location>
</feature>
<feature type="transmembrane region" description="Helical" evidence="7">
    <location>
        <begin position="103"/>
        <end position="126"/>
    </location>
</feature>
<reference evidence="10 11" key="1">
    <citation type="submission" date="2018-12" db="EMBL/GenBank/DDBJ databases">
        <title>Complete Genome Sequence of Glutamicibacter creatinolyticus strain LGCM259,isolated from an abscess of a 12-year-old mare in Italy.</title>
        <authorList>
            <person name="Santos R.G."/>
            <person name="Silva A.L."/>
            <person name="Seyffert N."/>
            <person name="Castro T.L.P."/>
            <person name="Attili A.R."/>
            <person name="Rifici C."/>
            <person name="Mazzullo G."/>
            <person name="Brenig B."/>
            <person name="Venanzi F."/>
            <person name="Azevedo V."/>
        </authorList>
    </citation>
    <scope>NUCLEOTIDE SEQUENCE [LARGE SCALE GENOMIC DNA]</scope>
    <source>
        <strain evidence="10 11">LGCM 259</strain>
    </source>
</reference>
<dbReference type="InterPro" id="IPR050366">
    <property type="entry name" value="BP-dependent_transpt_permease"/>
</dbReference>
<dbReference type="GO" id="GO:0055085">
    <property type="term" value="P:transmembrane transport"/>
    <property type="evidence" value="ECO:0007669"/>
    <property type="project" value="InterPro"/>
</dbReference>
<dbReference type="Proteomes" id="UP000307000">
    <property type="component" value="Chromosome"/>
</dbReference>
<evidence type="ECO:0000256" key="4">
    <source>
        <dbReference type="ARBA" id="ARBA00022692"/>
    </source>
</evidence>
<dbReference type="EMBL" id="CP034412">
    <property type="protein sequence ID" value="QCY46596.1"/>
    <property type="molecule type" value="Genomic_DNA"/>
</dbReference>
<evidence type="ECO:0000256" key="6">
    <source>
        <dbReference type="ARBA" id="ARBA00023136"/>
    </source>
</evidence>
<comment type="similarity">
    <text evidence="7">Belongs to the binding-protein-dependent transport system permease family.</text>
</comment>
<feature type="transmembrane region" description="Helical" evidence="7">
    <location>
        <begin position="138"/>
        <end position="158"/>
    </location>
</feature>
<feature type="compositionally biased region" description="Low complexity" evidence="8">
    <location>
        <begin position="1"/>
        <end position="21"/>
    </location>
</feature>
<feature type="transmembrane region" description="Helical" evidence="7">
    <location>
        <begin position="266"/>
        <end position="289"/>
    </location>
</feature>
<evidence type="ECO:0000313" key="11">
    <source>
        <dbReference type="Proteomes" id="UP000307000"/>
    </source>
</evidence>
<evidence type="ECO:0000313" key="10">
    <source>
        <dbReference type="EMBL" id="QCY46596.1"/>
    </source>
</evidence>
<keyword evidence="3" id="KW-1003">Cell membrane</keyword>
<keyword evidence="5 7" id="KW-1133">Transmembrane helix</keyword>
<dbReference type="AlphaFoldDB" id="A0A5B7WR39"/>
<keyword evidence="6 7" id="KW-0472">Membrane</keyword>
<comment type="subcellular location">
    <subcellularLocation>
        <location evidence="1 7">Cell membrane</location>
        <topology evidence="1 7">Multi-pass membrane protein</topology>
    </subcellularLocation>
</comment>
<dbReference type="InterPro" id="IPR000515">
    <property type="entry name" value="MetI-like"/>
</dbReference>
<evidence type="ECO:0000256" key="3">
    <source>
        <dbReference type="ARBA" id="ARBA00022475"/>
    </source>
</evidence>
<sequence length="302" mass="31703">MSETTKNPTAPATPARSAEAAMSPTRRAVRQFFSNKLAVLGTAILVALVLFSFLGPLLYPTEQVSTNLMASNLTPGEQGHVLGTDGLGYDVLGRLMVAGQTSILVGLAAGVLATVIGTLWGSIAGYAGGWVDAVMMRIVDAGIAVPGIFLLLVISAIVRPSESMMVLIIGLVSWLVPARLTRAEALSLKTRDYVLAVKATGGSNTRAVVRHIIPNTIGTVVVNATFQVADAILLIAYISFLGMGLQPPATDWGAMLSEGISSVYSGAWWLIFPAGIAIVLVVCAFNFIGDGLRDMFDVRGQQ</sequence>
<evidence type="ECO:0000256" key="8">
    <source>
        <dbReference type="SAM" id="MobiDB-lite"/>
    </source>
</evidence>
<dbReference type="SUPFAM" id="SSF161098">
    <property type="entry name" value="MetI-like"/>
    <property type="match status" value="1"/>
</dbReference>
<feature type="domain" description="ABC transmembrane type-1" evidence="9">
    <location>
        <begin position="99"/>
        <end position="289"/>
    </location>
</feature>
<dbReference type="Pfam" id="PF00528">
    <property type="entry name" value="BPD_transp_1"/>
    <property type="match status" value="1"/>
</dbReference>
<keyword evidence="11" id="KW-1185">Reference proteome</keyword>
<dbReference type="PANTHER" id="PTHR43386">
    <property type="entry name" value="OLIGOPEPTIDE TRANSPORT SYSTEM PERMEASE PROTEIN APPC"/>
    <property type="match status" value="1"/>
</dbReference>
<name>A0A5B7WR39_9MICC</name>
<dbReference type="Gene3D" id="1.10.3720.10">
    <property type="entry name" value="MetI-like"/>
    <property type="match status" value="1"/>
</dbReference>
<keyword evidence="4 7" id="KW-0812">Transmembrane</keyword>
<evidence type="ECO:0000256" key="2">
    <source>
        <dbReference type="ARBA" id="ARBA00022448"/>
    </source>
</evidence>
<feature type="transmembrane region" description="Helical" evidence="7">
    <location>
        <begin position="164"/>
        <end position="181"/>
    </location>
</feature>
<evidence type="ECO:0000256" key="1">
    <source>
        <dbReference type="ARBA" id="ARBA00004651"/>
    </source>
</evidence>
<feature type="region of interest" description="Disordered" evidence="8">
    <location>
        <begin position="1"/>
        <end position="22"/>
    </location>
</feature>
<proteinExistence type="inferred from homology"/>
<dbReference type="PROSITE" id="PS50928">
    <property type="entry name" value="ABC_TM1"/>
    <property type="match status" value="1"/>
</dbReference>
<organism evidence="10 11">
    <name type="scientific">Glutamicibacter creatinolyticus</name>
    <dbReference type="NCBI Taxonomy" id="162496"/>
    <lineage>
        <taxon>Bacteria</taxon>
        <taxon>Bacillati</taxon>
        <taxon>Actinomycetota</taxon>
        <taxon>Actinomycetes</taxon>
        <taxon>Micrococcales</taxon>
        <taxon>Micrococcaceae</taxon>
        <taxon>Glutamicibacter</taxon>
    </lineage>
</organism>
<dbReference type="KEGG" id="gcr:GcLGCM259_0840"/>
<dbReference type="GO" id="GO:0005886">
    <property type="term" value="C:plasma membrane"/>
    <property type="evidence" value="ECO:0007669"/>
    <property type="project" value="UniProtKB-SubCell"/>
</dbReference>
<feature type="transmembrane region" description="Helical" evidence="7">
    <location>
        <begin position="37"/>
        <end position="59"/>
    </location>
</feature>
<protein>
    <submittedName>
        <fullName evidence="10">Peptide ABC transporter permease</fullName>
    </submittedName>
</protein>
<dbReference type="PANTHER" id="PTHR43386:SF1">
    <property type="entry name" value="D,D-DIPEPTIDE TRANSPORT SYSTEM PERMEASE PROTEIN DDPC-RELATED"/>
    <property type="match status" value="1"/>
</dbReference>
<accession>A0A5B7WR39</accession>
<dbReference type="Pfam" id="PF12911">
    <property type="entry name" value="OppC_N"/>
    <property type="match status" value="1"/>
</dbReference>
<evidence type="ECO:0000256" key="7">
    <source>
        <dbReference type="RuleBase" id="RU363032"/>
    </source>
</evidence>
<evidence type="ECO:0000256" key="5">
    <source>
        <dbReference type="ARBA" id="ARBA00022989"/>
    </source>
</evidence>
<gene>
    <name evidence="10" type="ORF">GcLGCM259_0840</name>
</gene>
<dbReference type="RefSeq" id="WP_138925884.1">
    <property type="nucleotide sequence ID" value="NZ_CP034412.1"/>
</dbReference>
<dbReference type="InterPro" id="IPR035906">
    <property type="entry name" value="MetI-like_sf"/>
</dbReference>
<keyword evidence="2 7" id="KW-0813">Transport</keyword>
<evidence type="ECO:0000259" key="9">
    <source>
        <dbReference type="PROSITE" id="PS50928"/>
    </source>
</evidence>
<dbReference type="InterPro" id="IPR025966">
    <property type="entry name" value="OppC_N"/>
</dbReference>
<dbReference type="CDD" id="cd06261">
    <property type="entry name" value="TM_PBP2"/>
    <property type="match status" value="1"/>
</dbReference>